<dbReference type="InterPro" id="IPR011006">
    <property type="entry name" value="CheY-like_superfamily"/>
</dbReference>
<evidence type="ECO:0000313" key="12">
    <source>
        <dbReference type="Proteomes" id="UP000318102"/>
    </source>
</evidence>
<dbReference type="AlphaFoldDB" id="A0A559J4F8"/>
<dbReference type="SUPFAM" id="SSF52172">
    <property type="entry name" value="CheY-like"/>
    <property type="match status" value="1"/>
</dbReference>
<dbReference type="CDD" id="cd00383">
    <property type="entry name" value="trans_reg_C"/>
    <property type="match status" value="1"/>
</dbReference>
<comment type="caution">
    <text evidence="11">The sequence shown here is derived from an EMBL/GenBank/DDBJ whole genome shotgun (WGS) entry which is preliminary data.</text>
</comment>
<dbReference type="PANTHER" id="PTHR48111">
    <property type="entry name" value="REGULATOR OF RPOS"/>
    <property type="match status" value="1"/>
</dbReference>
<dbReference type="Proteomes" id="UP000318102">
    <property type="component" value="Unassembled WGS sequence"/>
</dbReference>
<keyword evidence="6" id="KW-0804">Transcription</keyword>
<dbReference type="GO" id="GO:0000156">
    <property type="term" value="F:phosphorelay response regulator activity"/>
    <property type="evidence" value="ECO:0007669"/>
    <property type="project" value="TreeGrafter"/>
</dbReference>
<dbReference type="FunFam" id="1.10.10.10:FF:000018">
    <property type="entry name" value="DNA-binding response regulator ResD"/>
    <property type="match status" value="1"/>
</dbReference>
<dbReference type="InterPro" id="IPR001867">
    <property type="entry name" value="OmpR/PhoB-type_DNA-bd"/>
</dbReference>
<evidence type="ECO:0000256" key="2">
    <source>
        <dbReference type="ARBA" id="ARBA00022553"/>
    </source>
</evidence>
<comment type="subcellular location">
    <subcellularLocation>
        <location evidence="1">Cytoplasm</location>
    </subcellularLocation>
</comment>
<dbReference type="SMART" id="SM00862">
    <property type="entry name" value="Trans_reg_C"/>
    <property type="match status" value="1"/>
</dbReference>
<proteinExistence type="predicted"/>
<evidence type="ECO:0000256" key="6">
    <source>
        <dbReference type="ARBA" id="ARBA00023163"/>
    </source>
</evidence>
<evidence type="ECO:0000259" key="10">
    <source>
        <dbReference type="PROSITE" id="PS51755"/>
    </source>
</evidence>
<evidence type="ECO:0000256" key="7">
    <source>
        <dbReference type="PROSITE-ProRule" id="PRU00169"/>
    </source>
</evidence>
<dbReference type="Pfam" id="PF00072">
    <property type="entry name" value="Response_reg"/>
    <property type="match status" value="1"/>
</dbReference>
<evidence type="ECO:0000256" key="5">
    <source>
        <dbReference type="ARBA" id="ARBA00023125"/>
    </source>
</evidence>
<reference evidence="11 12" key="1">
    <citation type="submission" date="2019-07" db="EMBL/GenBank/DDBJ databases">
        <authorList>
            <person name="Kim J."/>
        </authorList>
    </citation>
    <scope>NUCLEOTIDE SEQUENCE [LARGE SCALE GENOMIC DNA]</scope>
    <source>
        <strain evidence="11 12">N4</strain>
    </source>
</reference>
<dbReference type="SMART" id="SM00448">
    <property type="entry name" value="REC"/>
    <property type="match status" value="1"/>
</dbReference>
<dbReference type="Gene3D" id="1.10.10.10">
    <property type="entry name" value="Winged helix-like DNA-binding domain superfamily/Winged helix DNA-binding domain"/>
    <property type="match status" value="1"/>
</dbReference>
<dbReference type="Gene3D" id="6.10.250.690">
    <property type="match status" value="1"/>
</dbReference>
<evidence type="ECO:0000256" key="1">
    <source>
        <dbReference type="ARBA" id="ARBA00004496"/>
    </source>
</evidence>
<dbReference type="Pfam" id="PF00486">
    <property type="entry name" value="Trans_reg_C"/>
    <property type="match status" value="1"/>
</dbReference>
<keyword evidence="2 7" id="KW-0597">Phosphoprotein</keyword>
<feature type="domain" description="Response regulatory" evidence="9">
    <location>
        <begin position="5"/>
        <end position="119"/>
    </location>
</feature>
<evidence type="ECO:0000313" key="11">
    <source>
        <dbReference type="EMBL" id="TVX94770.1"/>
    </source>
</evidence>
<dbReference type="EMBL" id="VNJK01000001">
    <property type="protein sequence ID" value="TVX94770.1"/>
    <property type="molecule type" value="Genomic_DNA"/>
</dbReference>
<dbReference type="InterPro" id="IPR016032">
    <property type="entry name" value="Sig_transdc_resp-reg_C-effctor"/>
</dbReference>
<dbReference type="Gene3D" id="3.40.50.2300">
    <property type="match status" value="1"/>
</dbReference>
<keyword evidence="12" id="KW-1185">Reference proteome</keyword>
<accession>A0A559J4F8</accession>
<dbReference type="GO" id="GO:0006355">
    <property type="term" value="P:regulation of DNA-templated transcription"/>
    <property type="evidence" value="ECO:0007669"/>
    <property type="project" value="InterPro"/>
</dbReference>
<name>A0A559J4F8_9BACL</name>
<evidence type="ECO:0000256" key="4">
    <source>
        <dbReference type="ARBA" id="ARBA00023015"/>
    </source>
</evidence>
<sequence>MQQAHILIVEDELALQKLVVTVLNKEGFTNIHTASNAEEALQINEQFQLDCIILDVMLPGRSGFEIAPLLRLKTEAPILFVTARTTDLDKLTGFALGGDDYMTKPFNPLELAARVKVQLKRHLSYKQAIHHAQGGRDSVSKQQVSISETTNYRSSSLTPQSNTNRGIYDFGRFQIDEQAGELMVGGESVDCPAMVFQLLLYLCKHPNRIFSKGELYEQVWGLDAVKDDNTVMVHIHRIRERIEEKPSEPTYLVTVRGMGYKLLSRPKRKEV</sequence>
<gene>
    <name evidence="11" type="ORF">FPZ44_15505</name>
</gene>
<dbReference type="GO" id="GO:0032993">
    <property type="term" value="C:protein-DNA complex"/>
    <property type="evidence" value="ECO:0007669"/>
    <property type="project" value="TreeGrafter"/>
</dbReference>
<organism evidence="11 12">
    <name type="scientific">Paenibacillus agilis</name>
    <dbReference type="NCBI Taxonomy" id="3020863"/>
    <lineage>
        <taxon>Bacteria</taxon>
        <taxon>Bacillati</taxon>
        <taxon>Bacillota</taxon>
        <taxon>Bacilli</taxon>
        <taxon>Bacillales</taxon>
        <taxon>Paenibacillaceae</taxon>
        <taxon>Paenibacillus</taxon>
    </lineage>
</organism>
<evidence type="ECO:0000256" key="8">
    <source>
        <dbReference type="PROSITE-ProRule" id="PRU01091"/>
    </source>
</evidence>
<dbReference type="GO" id="GO:0005829">
    <property type="term" value="C:cytosol"/>
    <property type="evidence" value="ECO:0007669"/>
    <property type="project" value="TreeGrafter"/>
</dbReference>
<dbReference type="GO" id="GO:0000976">
    <property type="term" value="F:transcription cis-regulatory region binding"/>
    <property type="evidence" value="ECO:0007669"/>
    <property type="project" value="TreeGrafter"/>
</dbReference>
<dbReference type="RefSeq" id="WP_144991874.1">
    <property type="nucleotide sequence ID" value="NZ_VNJK01000001.1"/>
</dbReference>
<protein>
    <submittedName>
        <fullName evidence="11">Response regulator transcription factor</fullName>
    </submittedName>
</protein>
<dbReference type="PROSITE" id="PS50110">
    <property type="entry name" value="RESPONSE_REGULATORY"/>
    <property type="match status" value="1"/>
</dbReference>
<dbReference type="InterPro" id="IPR001789">
    <property type="entry name" value="Sig_transdc_resp-reg_receiver"/>
</dbReference>
<dbReference type="PANTHER" id="PTHR48111:SF52">
    <property type="entry name" value="TRANSCRIPTIONAL REGULATORY PROTEIN YVRH"/>
    <property type="match status" value="1"/>
</dbReference>
<dbReference type="InterPro" id="IPR039420">
    <property type="entry name" value="WalR-like"/>
</dbReference>
<dbReference type="SUPFAM" id="SSF46894">
    <property type="entry name" value="C-terminal effector domain of the bipartite response regulators"/>
    <property type="match status" value="1"/>
</dbReference>
<feature type="modified residue" description="4-aspartylphosphate" evidence="7">
    <location>
        <position position="55"/>
    </location>
</feature>
<dbReference type="PROSITE" id="PS51755">
    <property type="entry name" value="OMPR_PHOB"/>
    <property type="match status" value="1"/>
</dbReference>
<evidence type="ECO:0000259" key="9">
    <source>
        <dbReference type="PROSITE" id="PS50110"/>
    </source>
</evidence>
<dbReference type="InterPro" id="IPR036388">
    <property type="entry name" value="WH-like_DNA-bd_sf"/>
</dbReference>
<feature type="domain" description="OmpR/PhoB-type" evidence="10">
    <location>
        <begin position="165"/>
        <end position="264"/>
    </location>
</feature>
<keyword evidence="5 8" id="KW-0238">DNA-binding</keyword>
<dbReference type="CDD" id="cd17574">
    <property type="entry name" value="REC_OmpR"/>
    <property type="match status" value="1"/>
</dbReference>
<keyword evidence="4" id="KW-0805">Transcription regulation</keyword>
<feature type="DNA-binding region" description="OmpR/PhoB-type" evidence="8">
    <location>
        <begin position="165"/>
        <end position="264"/>
    </location>
</feature>
<evidence type="ECO:0000256" key="3">
    <source>
        <dbReference type="ARBA" id="ARBA00023012"/>
    </source>
</evidence>
<dbReference type="OrthoDB" id="9790442at2"/>
<keyword evidence="3" id="KW-0902">Two-component regulatory system</keyword>